<sequence length="57" mass="6267">MTSDTKPLSPVKSGQKCPVSGIWKNLGTFTTTIAISEKTAMPEYCGVKVLWMLLYQS</sequence>
<dbReference type="STRING" id="373668.SAMN05421786_1011097"/>
<gene>
    <name evidence="1" type="ORF">SAMN05421786_1011097</name>
</gene>
<dbReference type="AlphaFoldDB" id="A0A1N7L8K1"/>
<evidence type="ECO:0000313" key="1">
    <source>
        <dbReference type="EMBL" id="SIS70137.1"/>
    </source>
</evidence>
<organism evidence="1 2">
    <name type="scientific">Chryseobacterium ureilyticum</name>
    <dbReference type="NCBI Taxonomy" id="373668"/>
    <lineage>
        <taxon>Bacteria</taxon>
        <taxon>Pseudomonadati</taxon>
        <taxon>Bacteroidota</taxon>
        <taxon>Flavobacteriia</taxon>
        <taxon>Flavobacteriales</taxon>
        <taxon>Weeksellaceae</taxon>
        <taxon>Chryseobacterium group</taxon>
        <taxon>Chryseobacterium</taxon>
    </lineage>
</organism>
<name>A0A1N7L8K1_9FLAO</name>
<evidence type="ECO:0000313" key="2">
    <source>
        <dbReference type="Proteomes" id="UP000186744"/>
    </source>
</evidence>
<accession>A0A1N7L8K1</accession>
<protein>
    <submittedName>
        <fullName evidence="1">Uncharacterized protein</fullName>
    </submittedName>
</protein>
<dbReference type="RefSeq" id="WP_167369959.1">
    <property type="nucleotide sequence ID" value="NZ_FTOL01000001.1"/>
</dbReference>
<reference evidence="2" key="1">
    <citation type="submission" date="2017-01" db="EMBL/GenBank/DDBJ databases">
        <authorList>
            <person name="Varghese N."/>
            <person name="Submissions S."/>
        </authorList>
    </citation>
    <scope>NUCLEOTIDE SEQUENCE [LARGE SCALE GENOMIC DNA]</scope>
    <source>
        <strain evidence="2">DSM 18017</strain>
    </source>
</reference>
<keyword evidence="2" id="KW-1185">Reference proteome</keyword>
<dbReference type="Proteomes" id="UP000186744">
    <property type="component" value="Unassembled WGS sequence"/>
</dbReference>
<dbReference type="EMBL" id="FTOL01000001">
    <property type="protein sequence ID" value="SIS70137.1"/>
    <property type="molecule type" value="Genomic_DNA"/>
</dbReference>
<proteinExistence type="predicted"/>